<evidence type="ECO:0000256" key="1">
    <source>
        <dbReference type="SAM" id="MobiDB-lite"/>
    </source>
</evidence>
<dbReference type="GO" id="GO:0009103">
    <property type="term" value="P:lipopolysaccharide biosynthetic process"/>
    <property type="evidence" value="ECO:0007669"/>
    <property type="project" value="TreeGrafter"/>
</dbReference>
<dbReference type="GO" id="GO:0016747">
    <property type="term" value="F:acyltransferase activity, transferring groups other than amino-acyl groups"/>
    <property type="evidence" value="ECO:0007669"/>
    <property type="project" value="InterPro"/>
</dbReference>
<feature type="transmembrane region" description="Helical" evidence="2">
    <location>
        <begin position="345"/>
        <end position="366"/>
    </location>
</feature>
<feature type="transmembrane region" description="Helical" evidence="2">
    <location>
        <begin position="278"/>
        <end position="300"/>
    </location>
</feature>
<dbReference type="PANTHER" id="PTHR23028">
    <property type="entry name" value="ACETYLTRANSFERASE"/>
    <property type="match status" value="1"/>
</dbReference>
<dbReference type="OrthoDB" id="9807745at2"/>
<evidence type="ECO:0000256" key="2">
    <source>
        <dbReference type="SAM" id="Phobius"/>
    </source>
</evidence>
<protein>
    <submittedName>
        <fullName evidence="4">Acyltransferase</fullName>
    </submittedName>
</protein>
<dbReference type="InterPro" id="IPR050879">
    <property type="entry name" value="Acyltransferase_3"/>
</dbReference>
<dbReference type="Proteomes" id="UP000054314">
    <property type="component" value="Unassembled WGS sequence"/>
</dbReference>
<feature type="transmembrane region" description="Helical" evidence="2">
    <location>
        <begin position="249"/>
        <end position="266"/>
    </location>
</feature>
<feature type="region of interest" description="Disordered" evidence="1">
    <location>
        <begin position="385"/>
        <end position="410"/>
    </location>
</feature>
<feature type="domain" description="Acyltransferase 3" evidence="3">
    <location>
        <begin position="43"/>
        <end position="362"/>
    </location>
</feature>
<keyword evidence="5" id="KW-1185">Reference proteome</keyword>
<dbReference type="InterPro" id="IPR002656">
    <property type="entry name" value="Acyl_transf_3_dom"/>
</dbReference>
<feature type="compositionally biased region" description="Polar residues" evidence="1">
    <location>
        <begin position="1"/>
        <end position="10"/>
    </location>
</feature>
<keyword evidence="2" id="KW-1133">Transmembrane helix</keyword>
<gene>
    <name evidence="4" type="ORF">N869_15330</name>
</gene>
<feature type="region of interest" description="Disordered" evidence="1">
    <location>
        <begin position="1"/>
        <end position="38"/>
    </location>
</feature>
<dbReference type="PANTHER" id="PTHR23028:SF53">
    <property type="entry name" value="ACYL_TRANSF_3 DOMAIN-CONTAINING PROTEIN"/>
    <property type="match status" value="1"/>
</dbReference>
<feature type="transmembrane region" description="Helical" evidence="2">
    <location>
        <begin position="198"/>
        <end position="217"/>
    </location>
</feature>
<dbReference type="RefSeq" id="WP_052105190.1">
    <property type="nucleotide sequence ID" value="NZ_AXCZ01000054.1"/>
</dbReference>
<name>A0A0A0C1N4_9CELL</name>
<evidence type="ECO:0000313" key="4">
    <source>
        <dbReference type="EMBL" id="KGM13259.1"/>
    </source>
</evidence>
<feature type="transmembrane region" description="Helical" evidence="2">
    <location>
        <begin position="223"/>
        <end position="242"/>
    </location>
</feature>
<feature type="transmembrane region" description="Helical" evidence="2">
    <location>
        <begin position="171"/>
        <end position="191"/>
    </location>
</feature>
<dbReference type="EMBL" id="AXCZ01000054">
    <property type="protein sequence ID" value="KGM13259.1"/>
    <property type="molecule type" value="Genomic_DNA"/>
</dbReference>
<dbReference type="Pfam" id="PF01757">
    <property type="entry name" value="Acyl_transf_3"/>
    <property type="match status" value="1"/>
</dbReference>
<evidence type="ECO:0000259" key="3">
    <source>
        <dbReference type="Pfam" id="PF01757"/>
    </source>
</evidence>
<keyword evidence="4" id="KW-0012">Acyltransferase</keyword>
<comment type="caution">
    <text evidence="4">The sequence shown here is derived from an EMBL/GenBank/DDBJ whole genome shotgun (WGS) entry which is preliminary data.</text>
</comment>
<proteinExistence type="predicted"/>
<dbReference type="GO" id="GO:0016020">
    <property type="term" value="C:membrane"/>
    <property type="evidence" value="ECO:0007669"/>
    <property type="project" value="TreeGrafter"/>
</dbReference>
<feature type="compositionally biased region" description="Low complexity" evidence="1">
    <location>
        <begin position="392"/>
        <end position="410"/>
    </location>
</feature>
<keyword evidence="2" id="KW-0812">Transmembrane</keyword>
<organism evidence="4 5">
    <name type="scientific">Cellulomonas bogoriensis 69B4 = DSM 16987</name>
    <dbReference type="NCBI Taxonomy" id="1386082"/>
    <lineage>
        <taxon>Bacteria</taxon>
        <taxon>Bacillati</taxon>
        <taxon>Actinomycetota</taxon>
        <taxon>Actinomycetes</taxon>
        <taxon>Micrococcales</taxon>
        <taxon>Cellulomonadaceae</taxon>
        <taxon>Cellulomonas</taxon>
    </lineage>
</organism>
<feature type="transmembrane region" description="Helical" evidence="2">
    <location>
        <begin position="312"/>
        <end position="333"/>
    </location>
</feature>
<dbReference type="AlphaFoldDB" id="A0A0A0C1N4"/>
<feature type="transmembrane region" description="Helical" evidence="2">
    <location>
        <begin position="122"/>
        <end position="141"/>
    </location>
</feature>
<accession>A0A0A0C1N4</accession>
<reference evidence="4 5" key="1">
    <citation type="submission" date="2013-08" db="EMBL/GenBank/DDBJ databases">
        <title>Genome sequencing of Cellulomonas bogoriensis 69B4.</title>
        <authorList>
            <person name="Chen F."/>
            <person name="Li Y."/>
            <person name="Wang G."/>
        </authorList>
    </citation>
    <scope>NUCLEOTIDE SEQUENCE [LARGE SCALE GENOMIC DNA]</scope>
    <source>
        <strain evidence="4 5">69B4</strain>
    </source>
</reference>
<sequence length="410" mass="45360">MVTTTSSGSPQPRVPSPQDGTDGVVGLQKGQPATGRAHPPRLYTLDGLRFAAAVGVLLHHFTARWHTGWGEDPGERFPVLGHVSTYFALAPELFFVISGFVILWTAWGRSVPAVVASRLSRLYPSYWAALLMTSFLLLVIWPEGKRITIGEVLVNLTLMQSAFNVRHVDGVYWTLWTELRFYLLIVLLVAIGLTRRRIIWFCALWPLAAWAVDVAGWQYAQMFLISTYAPLFAGGMLLFLIFRDGHSTLLWSLVAGNVALSVHHIVPVQMRSLEANTIFAINPWLVGALVVGCFGLVVLLSLTRIARLKVQWFVGLGAITYPLYLIHEFWGWWIIAELAPHAPTYVTLAAAMAFSVVLALIIHHGVEKTVNTPVRRWLERVLSRRPAQGRQGSPPTSPAGTSPASRSANS</sequence>
<keyword evidence="4" id="KW-0808">Transferase</keyword>
<evidence type="ECO:0000313" key="5">
    <source>
        <dbReference type="Proteomes" id="UP000054314"/>
    </source>
</evidence>
<keyword evidence="2" id="KW-0472">Membrane</keyword>
<feature type="transmembrane region" description="Helical" evidence="2">
    <location>
        <begin position="86"/>
        <end position="107"/>
    </location>
</feature>